<accession>A0A1C3K6N1</accession>
<keyword evidence="11" id="KW-1185">Reference proteome</keyword>
<reference evidence="9 11" key="1">
    <citation type="submission" date="2016-06" db="EMBL/GenBank/DDBJ databases">
        <authorList>
            <person name="Kjaerup R.B."/>
            <person name="Dalgaard T.S."/>
            <person name="Juul-Madsen H.R."/>
        </authorList>
    </citation>
    <scope>NUCLEOTIDE SEQUENCE [LARGE SCALE GENOMIC DNA]</scope>
    <source>
        <strain evidence="9">Orrdi1</strain>
    </source>
</reference>
<feature type="transmembrane region" description="Helical" evidence="7">
    <location>
        <begin position="183"/>
        <end position="200"/>
    </location>
</feature>
<dbReference type="KEGG" id="odi:ODI_R0028"/>
<evidence type="ECO:0000259" key="8">
    <source>
        <dbReference type="PROSITE" id="PS50928"/>
    </source>
</evidence>
<dbReference type="EMBL" id="LT907988">
    <property type="protein sequence ID" value="SOE45926.1"/>
    <property type="molecule type" value="Genomic_DNA"/>
</dbReference>
<keyword evidence="6 7" id="KW-0472">Membrane</keyword>
<dbReference type="PANTHER" id="PTHR30151">
    <property type="entry name" value="ALKANE SULFONATE ABC TRANSPORTER-RELATED, MEMBRANE SUBUNIT"/>
    <property type="match status" value="1"/>
</dbReference>
<evidence type="ECO:0000256" key="3">
    <source>
        <dbReference type="ARBA" id="ARBA00022475"/>
    </source>
</evidence>
<name>A0A1C3K6N1_9BURK</name>
<evidence type="ECO:0000256" key="2">
    <source>
        <dbReference type="ARBA" id="ARBA00022448"/>
    </source>
</evidence>
<comment type="subcellular location">
    <subcellularLocation>
        <location evidence="1 7">Cell membrane</location>
        <topology evidence="1 7">Multi-pass membrane protein</topology>
    </subcellularLocation>
</comment>
<protein>
    <submittedName>
        <fullName evidence="9">Alkanesulfonates transport system permease protein</fullName>
    </submittedName>
</protein>
<dbReference type="FunFam" id="1.10.3720.10:FF:000003">
    <property type="entry name" value="Aliphatic sulfonate ABC transporter permease"/>
    <property type="match status" value="1"/>
</dbReference>
<dbReference type="Pfam" id="PF00528">
    <property type="entry name" value="BPD_transp_1"/>
    <property type="match status" value="1"/>
</dbReference>
<feature type="transmembrane region" description="Helical" evidence="7">
    <location>
        <begin position="240"/>
        <end position="267"/>
    </location>
</feature>
<keyword evidence="2 7" id="KW-0813">Transport</keyword>
<dbReference type="PROSITE" id="PS50928">
    <property type="entry name" value="ABC_TM1"/>
    <property type="match status" value="1"/>
</dbReference>
<dbReference type="AlphaFoldDB" id="A0A1C3K6N1"/>
<proteinExistence type="inferred from homology"/>
<dbReference type="Gene3D" id="1.10.3720.10">
    <property type="entry name" value="MetI-like"/>
    <property type="match status" value="1"/>
</dbReference>
<dbReference type="STRING" id="1851544.ODI_03211"/>
<dbReference type="RefSeq" id="WP_067758080.1">
    <property type="nucleotide sequence ID" value="NZ_LT907988.1"/>
</dbReference>
<gene>
    <name evidence="9" type="ORF">ODI_03211</name>
    <name evidence="10" type="ORF">ODI_R0028</name>
</gene>
<dbReference type="InterPro" id="IPR000515">
    <property type="entry name" value="MetI-like"/>
</dbReference>
<dbReference type="GO" id="GO:0042918">
    <property type="term" value="P:alkanesulfonate transmembrane transport"/>
    <property type="evidence" value="ECO:0007669"/>
    <property type="project" value="UniProtKB-ARBA"/>
</dbReference>
<dbReference type="InterPro" id="IPR035906">
    <property type="entry name" value="MetI-like_sf"/>
</dbReference>
<evidence type="ECO:0000313" key="9">
    <source>
        <dbReference type="EMBL" id="SBT27104.1"/>
    </source>
</evidence>
<feature type="transmembrane region" description="Helical" evidence="7">
    <location>
        <begin position="22"/>
        <end position="40"/>
    </location>
</feature>
<feature type="transmembrane region" description="Helical" evidence="7">
    <location>
        <begin position="119"/>
        <end position="137"/>
    </location>
</feature>
<dbReference type="GO" id="GO:0005886">
    <property type="term" value="C:plasma membrane"/>
    <property type="evidence" value="ECO:0007669"/>
    <property type="project" value="UniProtKB-SubCell"/>
</dbReference>
<evidence type="ECO:0000313" key="11">
    <source>
        <dbReference type="Proteomes" id="UP000078558"/>
    </source>
</evidence>
<feature type="transmembrane region" description="Helical" evidence="7">
    <location>
        <begin position="143"/>
        <end position="163"/>
    </location>
</feature>
<organism evidence="9 11">
    <name type="scientific">Orrella dioscoreae</name>
    <dbReference type="NCBI Taxonomy" id="1851544"/>
    <lineage>
        <taxon>Bacteria</taxon>
        <taxon>Pseudomonadati</taxon>
        <taxon>Pseudomonadota</taxon>
        <taxon>Betaproteobacteria</taxon>
        <taxon>Burkholderiales</taxon>
        <taxon>Alcaligenaceae</taxon>
        <taxon>Orrella</taxon>
    </lineage>
</organism>
<evidence type="ECO:0000313" key="10">
    <source>
        <dbReference type="EMBL" id="SOE45926.1"/>
    </source>
</evidence>
<feature type="transmembrane region" description="Helical" evidence="7">
    <location>
        <begin position="206"/>
        <end position="228"/>
    </location>
</feature>
<keyword evidence="4 7" id="KW-0812">Transmembrane</keyword>
<dbReference type="GO" id="GO:0010438">
    <property type="term" value="P:cellular response to sulfur starvation"/>
    <property type="evidence" value="ECO:0007669"/>
    <property type="project" value="TreeGrafter"/>
</dbReference>
<evidence type="ECO:0000256" key="7">
    <source>
        <dbReference type="RuleBase" id="RU363032"/>
    </source>
</evidence>
<keyword evidence="5 7" id="KW-1133">Transmembrane helix</keyword>
<dbReference type="PANTHER" id="PTHR30151:SF39">
    <property type="entry name" value="ABC TRANSPORTER PERMEASE PROTEIN"/>
    <property type="match status" value="1"/>
</dbReference>
<feature type="domain" description="ABC transmembrane type-1" evidence="8">
    <location>
        <begin position="77"/>
        <end position="258"/>
    </location>
</feature>
<evidence type="ECO:0000256" key="4">
    <source>
        <dbReference type="ARBA" id="ARBA00022692"/>
    </source>
</evidence>
<dbReference type="EMBL" id="FLRC01000052">
    <property type="protein sequence ID" value="SBT27104.1"/>
    <property type="molecule type" value="Genomic_DNA"/>
</dbReference>
<dbReference type="CDD" id="cd06261">
    <property type="entry name" value="TM_PBP2"/>
    <property type="match status" value="1"/>
</dbReference>
<dbReference type="OrthoDB" id="8138334at2"/>
<keyword evidence="3" id="KW-1003">Cell membrane</keyword>
<dbReference type="Proteomes" id="UP000078558">
    <property type="component" value="Chromosome I"/>
</dbReference>
<reference evidence="10 11" key="2">
    <citation type="submission" date="2017-08" db="EMBL/GenBank/DDBJ databases">
        <authorList>
            <person name="de Groot N.N."/>
        </authorList>
    </citation>
    <scope>NUCLEOTIDE SEQUENCE [LARGE SCALE GENOMIC DNA]</scope>
    <source>
        <strain evidence="10">Orrdi1</strain>
    </source>
</reference>
<sequence>MSTTDTLIAPPPAARTPLSRRWLARLPLGLVLPVVLALGWELAVQSGLADGRLVAPPSRILATLWALSEGFELWRHVQATLARVAVGFLLGVVAGTLAGALTGYSPLARRILDPSLQGLRAVPSIAWVPLFILWFGIFEESKIALIAVGVFFPVYLGVLGAIVSIDRKIIEVGRVARLSGAGLFRRILLPAILPAYLLSLRSGLGLGWMFVVAAEFMGASEGLGYLLLDGQQLGKPDQIVAAIIAFAVLGKLTDGLLAGASAPLLAWQDTYRKP</sequence>
<feature type="transmembrane region" description="Helical" evidence="7">
    <location>
        <begin position="84"/>
        <end position="107"/>
    </location>
</feature>
<comment type="similarity">
    <text evidence="7">Belongs to the binding-protein-dependent transport system permease family.</text>
</comment>
<evidence type="ECO:0000256" key="6">
    <source>
        <dbReference type="ARBA" id="ARBA00023136"/>
    </source>
</evidence>
<evidence type="ECO:0000256" key="1">
    <source>
        <dbReference type="ARBA" id="ARBA00004651"/>
    </source>
</evidence>
<dbReference type="SUPFAM" id="SSF161098">
    <property type="entry name" value="MetI-like"/>
    <property type="match status" value="1"/>
</dbReference>
<evidence type="ECO:0000256" key="5">
    <source>
        <dbReference type="ARBA" id="ARBA00022989"/>
    </source>
</evidence>